<dbReference type="InterPro" id="IPR000352">
    <property type="entry name" value="Pep_chain_release_fac_I"/>
</dbReference>
<dbReference type="PANTHER" id="PTHR43804">
    <property type="entry name" value="LD18447P"/>
    <property type="match status" value="1"/>
</dbReference>
<dbReference type="InterPro" id="IPR005139">
    <property type="entry name" value="PCRF"/>
</dbReference>
<proteinExistence type="inferred from homology"/>
<evidence type="ECO:0000256" key="1">
    <source>
        <dbReference type="ARBA" id="ARBA00010835"/>
    </source>
</evidence>
<accession>A0ABQ8JZ13</accession>
<dbReference type="Proteomes" id="UP000814176">
    <property type="component" value="Unassembled WGS sequence"/>
</dbReference>
<organism evidence="5 6">
    <name type="scientific">Rhodofomes roseus</name>
    <dbReference type="NCBI Taxonomy" id="34475"/>
    <lineage>
        <taxon>Eukaryota</taxon>
        <taxon>Fungi</taxon>
        <taxon>Dikarya</taxon>
        <taxon>Basidiomycota</taxon>
        <taxon>Agaricomycotina</taxon>
        <taxon>Agaricomycetes</taxon>
        <taxon>Polyporales</taxon>
        <taxon>Rhodofomes</taxon>
    </lineage>
</organism>
<keyword evidence="6" id="KW-1185">Reference proteome</keyword>
<protein>
    <submittedName>
        <fullName evidence="5">Peptide chain release factor 1</fullName>
    </submittedName>
</protein>
<gene>
    <name evidence="5" type="ORF">C8Q71DRAFT_791911</name>
</gene>
<dbReference type="EMBL" id="JADCUA010000044">
    <property type="protein sequence ID" value="KAH9829034.1"/>
    <property type="molecule type" value="Genomic_DNA"/>
</dbReference>
<evidence type="ECO:0000313" key="5">
    <source>
        <dbReference type="EMBL" id="KAH9829034.1"/>
    </source>
</evidence>
<comment type="similarity">
    <text evidence="1">Belongs to the prokaryotic/mitochondrial release factor family.</text>
</comment>
<evidence type="ECO:0000256" key="2">
    <source>
        <dbReference type="ARBA" id="ARBA00022481"/>
    </source>
</evidence>
<dbReference type="InterPro" id="IPR045853">
    <property type="entry name" value="Pep_chain_release_fac_I_sf"/>
</dbReference>
<feature type="non-terminal residue" evidence="5">
    <location>
        <position position="397"/>
    </location>
</feature>
<dbReference type="Gene3D" id="3.30.160.20">
    <property type="match status" value="1"/>
</dbReference>
<dbReference type="Pfam" id="PF03462">
    <property type="entry name" value="PCRF"/>
    <property type="match status" value="1"/>
</dbReference>
<dbReference type="PROSITE" id="PS00745">
    <property type="entry name" value="RF_PROK_I"/>
    <property type="match status" value="1"/>
</dbReference>
<dbReference type="PANTHER" id="PTHR43804:SF7">
    <property type="entry name" value="LD18447P"/>
    <property type="match status" value="1"/>
</dbReference>
<keyword evidence="2" id="KW-0488">Methylation</keyword>
<evidence type="ECO:0000259" key="4">
    <source>
        <dbReference type="PROSITE" id="PS00745"/>
    </source>
</evidence>
<dbReference type="SUPFAM" id="SSF75620">
    <property type="entry name" value="Release factor"/>
    <property type="match status" value="1"/>
</dbReference>
<feature type="domain" description="Prokaryotic-type class I peptide chain release factors" evidence="4">
    <location>
        <begin position="266"/>
        <end position="282"/>
    </location>
</feature>
<dbReference type="Pfam" id="PF00472">
    <property type="entry name" value="RF-1"/>
    <property type="match status" value="1"/>
</dbReference>
<sequence>MLLRFGPRLARLRPTRPRPLSRYSTANHDSVQKYDQSPILKYVKSKVDERAKLLGEVSEDWSRPEDVALVKRIKELETLDEAWQQWSRARQSLQETAPLLNDADPSMRALAMEEHASLTEQLSTLLDETLPTLVVPPSTTAGMSALIEFKSGVGGQESSLFLVDLLRAYERAAQEYGWKTAVMDSNSLDQGGMRDAILEVQGERAYDLMRWESGVHRVQRVPSTETSGRIHTSTVTVIVLPLSEDHGQQETSDLFTADEIKIEVMRARGAGGQHVNKTESAVRLTHIPTGITVSMQDERSQHQNRRRAFQVLRARLMDRKITQDVIDRRDARRSLVSSADRGDKIRTYNYPQDRVTDHRIGMSVMNLPAVMEGGGLRDFFEALEQRHHHDRLEDILA</sequence>
<dbReference type="GeneID" id="72006117"/>
<dbReference type="Gene3D" id="3.30.70.1660">
    <property type="match status" value="1"/>
</dbReference>
<dbReference type="RefSeq" id="XP_047772566.1">
    <property type="nucleotide sequence ID" value="XM_047925385.1"/>
</dbReference>
<dbReference type="Gene3D" id="6.10.140.1950">
    <property type="match status" value="1"/>
</dbReference>
<dbReference type="SMART" id="SM00937">
    <property type="entry name" value="PCRF"/>
    <property type="match status" value="1"/>
</dbReference>
<name>A0ABQ8JZ13_9APHY</name>
<evidence type="ECO:0000313" key="6">
    <source>
        <dbReference type="Proteomes" id="UP000814176"/>
    </source>
</evidence>
<evidence type="ECO:0000256" key="3">
    <source>
        <dbReference type="ARBA" id="ARBA00022917"/>
    </source>
</evidence>
<reference evidence="5 6" key="1">
    <citation type="journal article" date="2021" name="Environ. Microbiol.">
        <title>Gene family expansions and transcriptome signatures uncover fungal adaptations to wood decay.</title>
        <authorList>
            <person name="Hage H."/>
            <person name="Miyauchi S."/>
            <person name="Viragh M."/>
            <person name="Drula E."/>
            <person name="Min B."/>
            <person name="Chaduli D."/>
            <person name="Navarro D."/>
            <person name="Favel A."/>
            <person name="Norest M."/>
            <person name="Lesage-Meessen L."/>
            <person name="Balint B."/>
            <person name="Merenyi Z."/>
            <person name="de Eugenio L."/>
            <person name="Morin E."/>
            <person name="Martinez A.T."/>
            <person name="Baldrian P."/>
            <person name="Stursova M."/>
            <person name="Martinez M.J."/>
            <person name="Novotny C."/>
            <person name="Magnuson J.K."/>
            <person name="Spatafora J.W."/>
            <person name="Maurice S."/>
            <person name="Pangilinan J."/>
            <person name="Andreopoulos W."/>
            <person name="LaButti K."/>
            <person name="Hundley H."/>
            <person name="Na H."/>
            <person name="Kuo A."/>
            <person name="Barry K."/>
            <person name="Lipzen A."/>
            <person name="Henrissat B."/>
            <person name="Riley R."/>
            <person name="Ahrendt S."/>
            <person name="Nagy L.G."/>
            <person name="Grigoriev I.V."/>
            <person name="Martin F."/>
            <person name="Rosso M.N."/>
        </authorList>
    </citation>
    <scope>NUCLEOTIDE SEQUENCE [LARGE SCALE GENOMIC DNA]</scope>
    <source>
        <strain evidence="5 6">CIRM-BRFM 1785</strain>
    </source>
</reference>
<comment type="caution">
    <text evidence="5">The sequence shown here is derived from an EMBL/GenBank/DDBJ whole genome shotgun (WGS) entry which is preliminary data.</text>
</comment>
<keyword evidence="3" id="KW-0648">Protein biosynthesis</keyword>
<dbReference type="InterPro" id="IPR050057">
    <property type="entry name" value="Prokaryotic/Mito_RF"/>
</dbReference>